<evidence type="ECO:0000313" key="1">
    <source>
        <dbReference type="EMBL" id="ABY22797.1"/>
    </source>
</evidence>
<proteinExistence type="predicted"/>
<evidence type="ECO:0000313" key="2">
    <source>
        <dbReference type="Proteomes" id="UP000002007"/>
    </source>
</evidence>
<protein>
    <submittedName>
        <fullName evidence="1">Two-component sensor kinase</fullName>
        <ecNumber evidence="1">2.7.3.-</ecNumber>
    </submittedName>
</protein>
<organism evidence="1 2">
    <name type="scientific">Renibacterium salmoninarum (strain ATCC 33209 / DSM 20767 / JCM 11484 / NBRC 15589 / NCIMB 2235)</name>
    <dbReference type="NCBI Taxonomy" id="288705"/>
    <lineage>
        <taxon>Bacteria</taxon>
        <taxon>Bacillati</taxon>
        <taxon>Actinomycetota</taxon>
        <taxon>Actinomycetes</taxon>
        <taxon>Micrococcales</taxon>
        <taxon>Micrococcaceae</taxon>
        <taxon>Renibacterium</taxon>
    </lineage>
</organism>
<dbReference type="EMBL" id="CP000910">
    <property type="protein sequence ID" value="ABY22797.1"/>
    <property type="molecule type" value="Genomic_DNA"/>
</dbReference>
<dbReference type="GO" id="GO:0016301">
    <property type="term" value="F:kinase activity"/>
    <property type="evidence" value="ECO:0007669"/>
    <property type="project" value="UniProtKB-KW"/>
</dbReference>
<dbReference type="HOGENOM" id="CLU_3221144_0_0_11"/>
<accession>A9WP22</accession>
<dbReference type="STRING" id="288705.RSal33209_1059"/>
<keyword evidence="1" id="KW-0418">Kinase</keyword>
<gene>
    <name evidence="1" type="ordered locus">RSal33209_1059</name>
</gene>
<dbReference type="AlphaFoldDB" id="A9WP22"/>
<sequence length="44" mass="4820">MLVKTSHLSDTVLFGRTPARQAATIQAANQVSDRGRMLCRHLAP</sequence>
<keyword evidence="2" id="KW-1185">Reference proteome</keyword>
<reference evidence="2" key="1">
    <citation type="journal article" date="2008" name="J. Bacteriol.">
        <title>Genome sequence of the fish pathogen Renibacterium salmoninarum suggests reductive evolution away from an environmental Arthrobacter ancestor.</title>
        <authorList>
            <person name="Wiens G.D."/>
            <person name="Rockey D.D."/>
            <person name="Wu Z."/>
            <person name="Chang J."/>
            <person name="Levy R."/>
            <person name="Crane S."/>
            <person name="Chen D.S."/>
            <person name="Capri G.R."/>
            <person name="Burnett J.R."/>
            <person name="Sudheesh P.S."/>
            <person name="Schipma M.J."/>
            <person name="Burd H."/>
            <person name="Bhattacharyya A."/>
            <person name="Rhodes L.D."/>
            <person name="Kaul R."/>
            <person name="Strom M.S."/>
        </authorList>
    </citation>
    <scope>NUCLEOTIDE SEQUENCE [LARGE SCALE GENOMIC DNA]</scope>
    <source>
        <strain evidence="2">ATCC 33209 / DSM 20767 / JCM 11484 / NBRC 15589 / NCIMB 2235</strain>
    </source>
</reference>
<name>A9WP22_RENSM</name>
<dbReference type="Proteomes" id="UP000002007">
    <property type="component" value="Chromosome"/>
</dbReference>
<dbReference type="KEGG" id="rsa:RSal33209_1059"/>
<dbReference type="EC" id="2.7.3.-" evidence="1"/>
<keyword evidence="1" id="KW-0808">Transferase</keyword>